<organism evidence="2 3">
    <name type="scientific">Faecalibacterium prausnitzii</name>
    <dbReference type="NCBI Taxonomy" id="853"/>
    <lineage>
        <taxon>Bacteria</taxon>
        <taxon>Bacillati</taxon>
        <taxon>Bacillota</taxon>
        <taxon>Clostridia</taxon>
        <taxon>Eubacteriales</taxon>
        <taxon>Oscillospiraceae</taxon>
        <taxon>Faecalibacterium</taxon>
    </lineage>
</organism>
<feature type="domain" description="ABC-three component systems C-terminal" evidence="1">
    <location>
        <begin position="266"/>
        <end position="392"/>
    </location>
</feature>
<dbReference type="EMBL" id="NMTY01000033">
    <property type="protein sequence ID" value="PDX80130.1"/>
    <property type="molecule type" value="Genomic_DNA"/>
</dbReference>
<proteinExistence type="predicted"/>
<dbReference type="Proteomes" id="UP000220005">
    <property type="component" value="Unassembled WGS sequence"/>
</dbReference>
<evidence type="ECO:0000313" key="3">
    <source>
        <dbReference type="Proteomes" id="UP000220005"/>
    </source>
</evidence>
<accession>A0A2A7ALU2</accession>
<evidence type="ECO:0000259" key="1">
    <source>
        <dbReference type="Pfam" id="PF20283"/>
    </source>
</evidence>
<dbReference type="Pfam" id="PF20283">
    <property type="entry name" value="CTD7"/>
    <property type="match status" value="1"/>
</dbReference>
<name>A0A2A7ALU2_9FIRM</name>
<comment type="caution">
    <text evidence="2">The sequence shown here is derived from an EMBL/GenBank/DDBJ whole genome shotgun (WGS) entry which is preliminary data.</text>
</comment>
<gene>
    <name evidence="2" type="ORF">CGS58_14555</name>
</gene>
<dbReference type="InterPro" id="IPR046913">
    <property type="entry name" value="ABC-3C_CTD7"/>
</dbReference>
<dbReference type="RefSeq" id="WP_097840373.1">
    <property type="nucleotide sequence ID" value="NZ_JAWPMD010000019.1"/>
</dbReference>
<sequence length="398" mass="46230">MSNHQASEQMIGYLYQVRYALALLLDDDNSNSQISIEKFDDVALIDGNVPKELVQLKHHVNKAGNLTDKSTDLWRTLKVWLDLVSESPDLIAETNFLIITTASAPDNTVAASLKKDSGIKRTPDMVDALYQTLKDVCTESESQSNRRFYEAFLSADENLAKCLINKIYVLDNANNIIDVEKRIRKQVRISCTRKYENKVMERLEGWWYRQVIEGLYSDTPIFISQDQVINYVVSTSQEYANDNLPIDIFDLGYTQADEMSADDKTFYQQLKLICLGNHHLKVAVNDYYRAFNQRASWVRNNLLYIDELDKYERRLIDEWEREFAIMADALEENPNLAEDEKVKAGKQLLTKMEEKDIRIREKCQAPFVMRGSYHILADQRKVGWHIDFEERLKQLLGI</sequence>
<dbReference type="AlphaFoldDB" id="A0A2A7ALU2"/>
<protein>
    <recommendedName>
        <fullName evidence="1">ABC-three component systems C-terminal domain-containing protein</fullName>
    </recommendedName>
</protein>
<evidence type="ECO:0000313" key="2">
    <source>
        <dbReference type="EMBL" id="PDX80130.1"/>
    </source>
</evidence>
<reference evidence="2 3" key="1">
    <citation type="journal article" date="2017" name="Front. Microbiol.">
        <title>New Insights into the Diversity of the Genus Faecalibacterium.</title>
        <authorList>
            <person name="Benevides L."/>
            <person name="Burman S."/>
            <person name="Martin R."/>
            <person name="Robert V."/>
            <person name="Thomas M."/>
            <person name="Miquel S."/>
            <person name="Chain F."/>
            <person name="Sokol H."/>
            <person name="Bermudez-Humaran L.G."/>
            <person name="Morrison M."/>
            <person name="Langella P."/>
            <person name="Azevedo V.A."/>
            <person name="Chatel J.M."/>
            <person name="Soares S."/>
        </authorList>
    </citation>
    <scope>NUCLEOTIDE SEQUENCE [LARGE SCALE GENOMIC DNA]</scope>
    <source>
        <strain evidence="2 3">CNCM I 4575</strain>
    </source>
</reference>